<feature type="transmembrane region" description="Helical" evidence="5">
    <location>
        <begin position="51"/>
        <end position="74"/>
    </location>
</feature>
<dbReference type="HOGENOM" id="CLU_1255115_0_0_11"/>
<dbReference type="AlphaFoldDB" id="A9WMQ8"/>
<feature type="transmembrane region" description="Helical" evidence="5">
    <location>
        <begin position="182"/>
        <end position="207"/>
    </location>
</feature>
<dbReference type="Gene3D" id="1.20.1250.20">
    <property type="entry name" value="MFS general substrate transporter like domains"/>
    <property type="match status" value="1"/>
</dbReference>
<dbReference type="InterPro" id="IPR011701">
    <property type="entry name" value="MFS"/>
</dbReference>
<evidence type="ECO:0000256" key="1">
    <source>
        <dbReference type="ARBA" id="ARBA00004141"/>
    </source>
</evidence>
<dbReference type="eggNOG" id="COG0477">
    <property type="taxonomic scope" value="Bacteria"/>
</dbReference>
<dbReference type="KEGG" id="rsa:RSal33209_1658"/>
<feature type="transmembrane region" description="Helical" evidence="5">
    <location>
        <begin position="118"/>
        <end position="139"/>
    </location>
</feature>
<evidence type="ECO:0000313" key="6">
    <source>
        <dbReference type="EMBL" id="ABY23394.1"/>
    </source>
</evidence>
<keyword evidence="7" id="KW-1185">Reference proteome</keyword>
<feature type="transmembrane region" description="Helical" evidence="5">
    <location>
        <begin position="151"/>
        <end position="176"/>
    </location>
</feature>
<evidence type="ECO:0000313" key="7">
    <source>
        <dbReference type="Proteomes" id="UP000002007"/>
    </source>
</evidence>
<dbReference type="GO" id="GO:0016020">
    <property type="term" value="C:membrane"/>
    <property type="evidence" value="ECO:0007669"/>
    <property type="project" value="UniProtKB-SubCell"/>
</dbReference>
<evidence type="ECO:0000256" key="5">
    <source>
        <dbReference type="SAM" id="Phobius"/>
    </source>
</evidence>
<keyword evidence="2 5" id="KW-0812">Transmembrane</keyword>
<accession>A9WMQ8</accession>
<protein>
    <submittedName>
        <fullName evidence="6">Putative transport protein</fullName>
    </submittedName>
</protein>
<evidence type="ECO:0000256" key="2">
    <source>
        <dbReference type="ARBA" id="ARBA00022692"/>
    </source>
</evidence>
<evidence type="ECO:0000256" key="4">
    <source>
        <dbReference type="ARBA" id="ARBA00023136"/>
    </source>
</evidence>
<feature type="transmembrane region" description="Helical" evidence="5">
    <location>
        <begin position="20"/>
        <end position="39"/>
    </location>
</feature>
<name>A9WMQ8_RENSM</name>
<gene>
    <name evidence="6" type="ordered locus">RSal33209_1658</name>
</gene>
<reference evidence="7" key="1">
    <citation type="journal article" date="2008" name="J. Bacteriol.">
        <title>Genome sequence of the fish pathogen Renibacterium salmoninarum suggests reductive evolution away from an environmental Arthrobacter ancestor.</title>
        <authorList>
            <person name="Wiens G.D."/>
            <person name="Rockey D.D."/>
            <person name="Wu Z."/>
            <person name="Chang J."/>
            <person name="Levy R."/>
            <person name="Crane S."/>
            <person name="Chen D.S."/>
            <person name="Capri G.R."/>
            <person name="Burnett J.R."/>
            <person name="Sudheesh P.S."/>
            <person name="Schipma M.J."/>
            <person name="Burd H."/>
            <person name="Bhattacharyya A."/>
            <person name="Rhodes L.D."/>
            <person name="Kaul R."/>
            <person name="Strom M.S."/>
        </authorList>
    </citation>
    <scope>NUCLEOTIDE SEQUENCE [LARGE SCALE GENOMIC DNA]</scope>
    <source>
        <strain evidence="7">ATCC 33209 / DSM 20767 / JCM 11484 / NBRC 15589 / NCIMB 2235</strain>
    </source>
</reference>
<dbReference type="PANTHER" id="PTHR42718:SF39">
    <property type="entry name" value="ACTINORHODIN TRANSPORTER-RELATED"/>
    <property type="match status" value="1"/>
</dbReference>
<dbReference type="SUPFAM" id="SSF103473">
    <property type="entry name" value="MFS general substrate transporter"/>
    <property type="match status" value="1"/>
</dbReference>
<feature type="transmembrane region" description="Helical" evidence="5">
    <location>
        <begin position="86"/>
        <end position="106"/>
    </location>
</feature>
<keyword evidence="4 5" id="KW-0472">Membrane</keyword>
<comment type="subcellular location">
    <subcellularLocation>
        <location evidence="1">Membrane</location>
        <topology evidence="1">Multi-pass membrane protein</topology>
    </subcellularLocation>
</comment>
<dbReference type="Pfam" id="PF07690">
    <property type="entry name" value="MFS_1"/>
    <property type="match status" value="1"/>
</dbReference>
<dbReference type="GO" id="GO:0022857">
    <property type="term" value="F:transmembrane transporter activity"/>
    <property type="evidence" value="ECO:0007669"/>
    <property type="project" value="InterPro"/>
</dbReference>
<dbReference type="EMBL" id="CP000910">
    <property type="protein sequence ID" value="ABY23394.1"/>
    <property type="molecule type" value="Genomic_DNA"/>
</dbReference>
<proteinExistence type="predicted"/>
<dbReference type="PANTHER" id="PTHR42718">
    <property type="entry name" value="MAJOR FACILITATOR SUPERFAMILY MULTIDRUG TRANSPORTER MFSC"/>
    <property type="match status" value="1"/>
</dbReference>
<dbReference type="Proteomes" id="UP000002007">
    <property type="component" value="Chromosome"/>
</dbReference>
<sequence>MESAGVIPLAPTSLFRVRALRMGLALNLLFFTGYGAFMFEFSSLTQRGMHYSGLGSGLAIVLFALAFVVTSIYLHHISRRFGKHTMLVGALFQLLALAALSIELLFEGSAVQQWHMQIALVLLGAAQAVMFGPLINTVMSQIPSWAAGLSGGLFSTVQQLAFSLGVAVLGGLYFTLSQLQQFGFFGGLAFCLVVQIIATAIFGLLAWRLHRHIPATATAA</sequence>
<keyword evidence="3 5" id="KW-1133">Transmembrane helix</keyword>
<organism evidence="6 7">
    <name type="scientific">Renibacterium salmoninarum (strain ATCC 33209 / DSM 20767 / JCM 11484 / NBRC 15589 / NCIMB 2235)</name>
    <dbReference type="NCBI Taxonomy" id="288705"/>
    <lineage>
        <taxon>Bacteria</taxon>
        <taxon>Bacillati</taxon>
        <taxon>Actinomycetota</taxon>
        <taxon>Actinomycetes</taxon>
        <taxon>Micrococcales</taxon>
        <taxon>Micrococcaceae</taxon>
        <taxon>Renibacterium</taxon>
    </lineage>
</organism>
<dbReference type="InterPro" id="IPR036259">
    <property type="entry name" value="MFS_trans_sf"/>
</dbReference>
<dbReference type="STRING" id="288705.RSal33209_1658"/>
<evidence type="ECO:0000256" key="3">
    <source>
        <dbReference type="ARBA" id="ARBA00022989"/>
    </source>
</evidence>